<dbReference type="AlphaFoldDB" id="A0ABD0JP62"/>
<feature type="non-terminal residue" evidence="3">
    <location>
        <position position="1"/>
    </location>
</feature>
<accession>A0ABD0JP62</accession>
<dbReference type="Proteomes" id="UP001519460">
    <property type="component" value="Unassembled WGS sequence"/>
</dbReference>
<dbReference type="Gene3D" id="2.170.300.10">
    <property type="entry name" value="Tie2 ligand-binding domain superfamily"/>
    <property type="match status" value="1"/>
</dbReference>
<name>A0ABD0JP62_9CAEN</name>
<evidence type="ECO:0000256" key="2">
    <source>
        <dbReference type="SAM" id="Phobius"/>
    </source>
</evidence>
<protein>
    <submittedName>
        <fullName evidence="3">Uncharacterized protein</fullName>
    </submittedName>
</protein>
<dbReference type="EMBL" id="JACVVK020000374">
    <property type="protein sequence ID" value="KAK7476506.1"/>
    <property type="molecule type" value="Genomic_DNA"/>
</dbReference>
<evidence type="ECO:0000313" key="3">
    <source>
        <dbReference type="EMBL" id="KAK7476506.1"/>
    </source>
</evidence>
<keyword evidence="2" id="KW-0812">Transmembrane</keyword>
<gene>
    <name evidence="3" type="ORF">BaRGS_00032254</name>
</gene>
<organism evidence="3 4">
    <name type="scientific">Batillaria attramentaria</name>
    <dbReference type="NCBI Taxonomy" id="370345"/>
    <lineage>
        <taxon>Eukaryota</taxon>
        <taxon>Metazoa</taxon>
        <taxon>Spiralia</taxon>
        <taxon>Lophotrochozoa</taxon>
        <taxon>Mollusca</taxon>
        <taxon>Gastropoda</taxon>
        <taxon>Caenogastropoda</taxon>
        <taxon>Sorbeoconcha</taxon>
        <taxon>Cerithioidea</taxon>
        <taxon>Batillariidae</taxon>
        <taxon>Batillaria</taxon>
    </lineage>
</organism>
<proteinExistence type="predicted"/>
<keyword evidence="2" id="KW-1133">Transmembrane helix</keyword>
<reference evidence="3 4" key="1">
    <citation type="journal article" date="2023" name="Sci. Data">
        <title>Genome assembly of the Korean intertidal mud-creeper Batillaria attramentaria.</title>
        <authorList>
            <person name="Patra A.K."/>
            <person name="Ho P.T."/>
            <person name="Jun S."/>
            <person name="Lee S.J."/>
            <person name="Kim Y."/>
            <person name="Won Y.J."/>
        </authorList>
    </citation>
    <scope>NUCLEOTIDE SEQUENCE [LARGE SCALE GENOMIC DNA]</scope>
    <source>
        <strain evidence="3">Wonlab-2016</strain>
    </source>
</reference>
<feature type="region of interest" description="Disordered" evidence="1">
    <location>
        <begin position="102"/>
        <end position="164"/>
    </location>
</feature>
<keyword evidence="4" id="KW-1185">Reference proteome</keyword>
<keyword evidence="2" id="KW-0472">Membrane</keyword>
<feature type="transmembrane region" description="Helical" evidence="2">
    <location>
        <begin position="56"/>
        <end position="79"/>
    </location>
</feature>
<evidence type="ECO:0000313" key="4">
    <source>
        <dbReference type="Proteomes" id="UP001519460"/>
    </source>
</evidence>
<evidence type="ECO:0000256" key="1">
    <source>
        <dbReference type="SAM" id="MobiDB-lite"/>
    </source>
</evidence>
<comment type="caution">
    <text evidence="3">The sequence shown here is derived from an EMBL/GenBank/DDBJ whole genome shotgun (WGS) entry which is preliminary data.</text>
</comment>
<sequence length="271" mass="29429">CSAHYYGIYCDQRCGACLNDAPCDKQTGECDVCEPGWKPTPLCDEEETSSSLVGPVVGAIVGGFAVLGIILLVPVILCLRRYRASRSAGRAQGPVDIQLSGCDDKQFMGDSSRTTAEEADSQPGAGPDYENIEGGNTYESLQPVDQDETSVYTQPNFERDSSKDKAVHYVNVEHRNGSDSVVLVESDHNYRHKQGTALQPVRPHVTSTELNAGLKPGILVGPRRLVFLDDVVQVAVGGLSNREIIAAVFLETFWTRGAVNVRPKQSQQMDI</sequence>